<dbReference type="Proteomes" id="UP001300012">
    <property type="component" value="Unassembled WGS sequence"/>
</dbReference>
<accession>A0ABT1YFE7</accession>
<dbReference type="PIRSF" id="PIRSF017388">
    <property type="entry name" value="Esterase_lipase"/>
    <property type="match status" value="1"/>
</dbReference>
<evidence type="ECO:0000259" key="2">
    <source>
        <dbReference type="Pfam" id="PF12697"/>
    </source>
</evidence>
<protein>
    <submittedName>
        <fullName evidence="3">Alpha/beta fold hydrolase</fullName>
    </submittedName>
</protein>
<name>A0ABT1YFE7_9BACL</name>
<evidence type="ECO:0000256" key="1">
    <source>
        <dbReference type="ARBA" id="ARBA00022801"/>
    </source>
</evidence>
<comment type="caution">
    <text evidence="3">The sequence shown here is derived from an EMBL/GenBank/DDBJ whole genome shotgun (WGS) entry which is preliminary data.</text>
</comment>
<evidence type="ECO:0000313" key="3">
    <source>
        <dbReference type="EMBL" id="MCR8631916.1"/>
    </source>
</evidence>
<dbReference type="InterPro" id="IPR050266">
    <property type="entry name" value="AB_hydrolase_sf"/>
</dbReference>
<dbReference type="EMBL" id="JANQBD010000007">
    <property type="protein sequence ID" value="MCR8631916.1"/>
    <property type="molecule type" value="Genomic_DNA"/>
</dbReference>
<dbReference type="Pfam" id="PF12697">
    <property type="entry name" value="Abhydrolase_6"/>
    <property type="match status" value="1"/>
</dbReference>
<sequence>MGERHCLMLHGFTGGPYELTPLADHLTRKGTVCHVPVLPGHDPDLRTLGEVRWIDWVHEASVEAARLTRQYGTFDLIGFSMGGLISAYIANRFPIRKLVLLNAAVYYFSPLRFIKNLAFRAQSNEWFNWNEKKRKTPWRATRQFIELNKQMRPELPQITVPTFIAQGEQDPIIHPKSAQYLYRKLRGEKEIHYYPGTRHMICLEPEAPLLFKSVEQFLDKK</sequence>
<keyword evidence="1 3" id="KW-0378">Hydrolase</keyword>
<feature type="domain" description="AB hydrolase-1" evidence="2">
    <location>
        <begin position="7"/>
        <end position="207"/>
    </location>
</feature>
<dbReference type="InterPro" id="IPR012354">
    <property type="entry name" value="Esterase_lipase"/>
</dbReference>
<keyword evidence="4" id="KW-1185">Reference proteome</keyword>
<dbReference type="InterPro" id="IPR000073">
    <property type="entry name" value="AB_hydrolase_1"/>
</dbReference>
<gene>
    <name evidence="3" type="ORF">NV381_11925</name>
</gene>
<proteinExistence type="predicted"/>
<evidence type="ECO:0000313" key="4">
    <source>
        <dbReference type="Proteomes" id="UP001300012"/>
    </source>
</evidence>
<dbReference type="GO" id="GO:0016787">
    <property type="term" value="F:hydrolase activity"/>
    <property type="evidence" value="ECO:0007669"/>
    <property type="project" value="UniProtKB-KW"/>
</dbReference>
<dbReference type="RefSeq" id="WP_258213503.1">
    <property type="nucleotide sequence ID" value="NZ_JANQBD010000007.1"/>
</dbReference>
<dbReference type="PANTHER" id="PTHR43798:SF31">
    <property type="entry name" value="AB HYDROLASE SUPERFAMILY PROTEIN YCLE"/>
    <property type="match status" value="1"/>
</dbReference>
<dbReference type="PANTHER" id="PTHR43798">
    <property type="entry name" value="MONOACYLGLYCEROL LIPASE"/>
    <property type="match status" value="1"/>
</dbReference>
<reference evidence="3 4" key="1">
    <citation type="submission" date="2022-08" db="EMBL/GenBank/DDBJ databases">
        <title>Paenibacillus endoradicis sp. nov., Paenibacillus radicibacter sp. nov and Paenibacillus pararadicis sp. nov., three cold-adapted plant growth-promoting bacteria isolated from root of Larix gmelinii in Great Khingan.</title>
        <authorList>
            <person name="Xue H."/>
        </authorList>
    </citation>
    <scope>NUCLEOTIDE SEQUENCE [LARGE SCALE GENOMIC DNA]</scope>
    <source>
        <strain evidence="3 4">N5-1-1-5</strain>
    </source>
</reference>
<organism evidence="3 4">
    <name type="scientific">Paenibacillus radicis</name>
    <name type="common">ex Xue et al. 2023</name>
    <dbReference type="NCBI Taxonomy" id="2972489"/>
    <lineage>
        <taxon>Bacteria</taxon>
        <taxon>Bacillati</taxon>
        <taxon>Bacillota</taxon>
        <taxon>Bacilli</taxon>
        <taxon>Bacillales</taxon>
        <taxon>Paenibacillaceae</taxon>
        <taxon>Paenibacillus</taxon>
    </lineage>
</organism>
<dbReference type="SUPFAM" id="SSF53474">
    <property type="entry name" value="alpha/beta-Hydrolases"/>
    <property type="match status" value="1"/>
</dbReference>
<dbReference type="InterPro" id="IPR029058">
    <property type="entry name" value="AB_hydrolase_fold"/>
</dbReference>
<dbReference type="Gene3D" id="3.40.50.1820">
    <property type="entry name" value="alpha/beta hydrolase"/>
    <property type="match status" value="1"/>
</dbReference>